<feature type="binding site" evidence="1">
    <location>
        <position position="85"/>
    </location>
    <ligand>
        <name>substrate</name>
    </ligand>
</feature>
<dbReference type="OMA" id="CGFEIAL"/>
<dbReference type="PANTHER" id="PTHR12837:SF0">
    <property type="entry name" value="POLY(ADP-RIBOSE) GLYCOHYDROLASE"/>
    <property type="match status" value="1"/>
</dbReference>
<dbReference type="GO" id="GO:0005737">
    <property type="term" value="C:cytoplasm"/>
    <property type="evidence" value="ECO:0007669"/>
    <property type="project" value="TreeGrafter"/>
</dbReference>
<evidence type="ECO:0000313" key="4">
    <source>
        <dbReference type="Proteomes" id="UP000683925"/>
    </source>
</evidence>
<organism evidence="3 4">
    <name type="scientific">Paramecium octaurelia</name>
    <dbReference type="NCBI Taxonomy" id="43137"/>
    <lineage>
        <taxon>Eukaryota</taxon>
        <taxon>Sar</taxon>
        <taxon>Alveolata</taxon>
        <taxon>Ciliophora</taxon>
        <taxon>Intramacronucleata</taxon>
        <taxon>Oligohymenophorea</taxon>
        <taxon>Peniculida</taxon>
        <taxon>Parameciidae</taxon>
        <taxon>Paramecium</taxon>
    </lineage>
</organism>
<evidence type="ECO:0000256" key="1">
    <source>
        <dbReference type="PIRSR" id="PIRSR607724-2"/>
    </source>
</evidence>
<accession>A0A8S1TYJ5</accession>
<dbReference type="Pfam" id="PF05028">
    <property type="entry name" value="PARG_cat_C"/>
    <property type="match status" value="1"/>
</dbReference>
<dbReference type="OrthoDB" id="1937899at2759"/>
<dbReference type="InterPro" id="IPR007724">
    <property type="entry name" value="Poly_GlycHdrlase"/>
</dbReference>
<gene>
    <name evidence="3" type="ORF">POCTA_138.1.T0330265</name>
</gene>
<feature type="binding site" evidence="1">
    <location>
        <position position="141"/>
    </location>
    <ligand>
        <name>substrate</name>
    </ligand>
</feature>
<dbReference type="GO" id="GO:0005634">
    <property type="term" value="C:nucleus"/>
    <property type="evidence" value="ECO:0007669"/>
    <property type="project" value="TreeGrafter"/>
</dbReference>
<name>A0A8S1TYJ5_PAROT</name>
<dbReference type="EMBL" id="CAJJDP010000033">
    <property type="protein sequence ID" value="CAD8157340.1"/>
    <property type="molecule type" value="Genomic_DNA"/>
</dbReference>
<reference evidence="3" key="1">
    <citation type="submission" date="2021-01" db="EMBL/GenBank/DDBJ databases">
        <authorList>
            <consortium name="Genoscope - CEA"/>
            <person name="William W."/>
        </authorList>
    </citation>
    <scope>NUCLEOTIDE SEQUENCE</scope>
</reference>
<dbReference type="GO" id="GO:0004649">
    <property type="term" value="F:poly(ADP-ribose) glycohydrolase activity"/>
    <property type="evidence" value="ECO:0007669"/>
    <property type="project" value="InterPro"/>
</dbReference>
<dbReference type="InterPro" id="IPR046372">
    <property type="entry name" value="PARG_cat_C"/>
</dbReference>
<sequence>MEELKVSNVEVTQEKLRCITNYLKLFFSNRDQIESEEIHYVKNSINEQQYLNRSLILKSNQSLNFRFTRQKNEDQRQSTVVDFANENIGGQALHYKSCTQEDILMLIYPEALISMLFVQPMKANEAVLIQNLIKYNNYTGYENTFKQRNLEQFRWEEKYNLLAIDAEVFFDDEDQFSQKNINRELIKCYCGFEIALLREPKYAISTGKWGCGIFKGNPYLKTLIQLVCYGQACSAAKDPTNNEIIFNVSSDVELYSFGQELLRRKEFITLNSLEVTLRRIKDYKFNSNEELRMKILNELQKKQSSVRHPLRNALLGCVLISFAGFLWNWQMK</sequence>
<dbReference type="GO" id="GO:0005975">
    <property type="term" value="P:carbohydrate metabolic process"/>
    <property type="evidence" value="ECO:0007669"/>
    <property type="project" value="InterPro"/>
</dbReference>
<protein>
    <recommendedName>
        <fullName evidence="2">PARG catalytic Macro domain-containing protein</fullName>
    </recommendedName>
</protein>
<dbReference type="Proteomes" id="UP000683925">
    <property type="component" value="Unassembled WGS sequence"/>
</dbReference>
<keyword evidence="4" id="KW-1185">Reference proteome</keyword>
<dbReference type="GO" id="GO:0006282">
    <property type="term" value="P:regulation of DNA repair"/>
    <property type="evidence" value="ECO:0007669"/>
    <property type="project" value="InterPro"/>
</dbReference>
<evidence type="ECO:0000259" key="2">
    <source>
        <dbReference type="Pfam" id="PF05028"/>
    </source>
</evidence>
<dbReference type="AlphaFoldDB" id="A0A8S1TYJ5"/>
<dbReference type="GO" id="GO:1990966">
    <property type="term" value="P:ATP generation from poly-ADP-D-ribose"/>
    <property type="evidence" value="ECO:0007669"/>
    <property type="project" value="TreeGrafter"/>
</dbReference>
<proteinExistence type="predicted"/>
<evidence type="ECO:0000313" key="3">
    <source>
        <dbReference type="EMBL" id="CAD8157340.1"/>
    </source>
</evidence>
<dbReference type="GO" id="GO:0009225">
    <property type="term" value="P:nucleotide-sugar metabolic process"/>
    <property type="evidence" value="ECO:0007669"/>
    <property type="project" value="TreeGrafter"/>
</dbReference>
<comment type="caution">
    <text evidence="3">The sequence shown here is derived from an EMBL/GenBank/DDBJ whole genome shotgun (WGS) entry which is preliminary data.</text>
</comment>
<feature type="binding site" evidence="1">
    <location>
        <position position="100"/>
    </location>
    <ligand>
        <name>substrate</name>
    </ligand>
</feature>
<feature type="domain" description="PARG catalytic Macro" evidence="2">
    <location>
        <begin position="71"/>
        <end position="232"/>
    </location>
</feature>
<dbReference type="PANTHER" id="PTHR12837">
    <property type="entry name" value="POLY ADP-RIBOSE GLYCOHYDROLASE"/>
    <property type="match status" value="1"/>
</dbReference>